<dbReference type="EMBL" id="CP011043">
    <property type="protein sequence ID" value="AJW80565.1"/>
    <property type="molecule type" value="Genomic_DNA"/>
</dbReference>
<dbReference type="KEGG" id="cmh:VO01_12185"/>
<reference evidence="1 2" key="1">
    <citation type="journal article" date="2015" name="Genome Announc.">
        <title>Complete Genome Sequence of Clavibacter michiganensis subsp. insidiosus R1-1 Using PacBio Single-Molecule Real-Time Technology.</title>
        <authorList>
            <person name="Lu Y."/>
            <person name="Samac D.A."/>
            <person name="Glazebrook J."/>
            <person name="Ishimaru C.A."/>
        </authorList>
    </citation>
    <scope>NUCLEOTIDE SEQUENCE [LARGE SCALE GENOMIC DNA]</scope>
    <source>
        <strain evidence="1 2">R1-1</strain>
    </source>
</reference>
<organism evidence="1 2">
    <name type="scientific">Clavibacter michiganensis subsp. insidiosus</name>
    <dbReference type="NCBI Taxonomy" id="33014"/>
    <lineage>
        <taxon>Bacteria</taxon>
        <taxon>Bacillati</taxon>
        <taxon>Actinomycetota</taxon>
        <taxon>Actinomycetes</taxon>
        <taxon>Micrococcales</taxon>
        <taxon>Microbacteriaceae</taxon>
        <taxon>Clavibacter</taxon>
    </lineage>
</organism>
<sequence>MTVPARPPGRDLVVLQSSQAPRPTTNPYIVMLGRALAATPGVRPLHFSWRTALTRRYDVFHVHWPEILVDGHSPLKKAVRQALTVVLLAKLTLGRIPIVRTVHNLERPQGISRRESLLLALLERMTTLRVRVNPITEIPADQPHATILHGHYRDWFRDEPRADSVPGRLGYVGLVRRYKGVEQLVAAFRGAGDAGADLSLRIGGNPSSEELAGTIRALAGGDDRIRLDLRFQSDAELVDIVTSSELVVLPYRFMHNSGGALAALSLDRPVLVPDNAVNRALAEEVGPGWIHLFDGDLTPEELLRATEAVRTDARASSPDLAGRDWDRAGTAHASAYRRALRIRRGVERG</sequence>
<dbReference type="Proteomes" id="UP000032604">
    <property type="component" value="Chromosome"/>
</dbReference>
<dbReference type="Gene3D" id="3.40.50.2000">
    <property type="entry name" value="Glycogen Phosphorylase B"/>
    <property type="match status" value="2"/>
</dbReference>
<proteinExistence type="predicted"/>
<keyword evidence="1" id="KW-0808">Transferase</keyword>
<dbReference type="HOGENOM" id="CLU_009583_6_0_11"/>
<protein>
    <submittedName>
        <fullName evidence="1">Glycosyl transferase</fullName>
    </submittedName>
</protein>
<evidence type="ECO:0000313" key="1">
    <source>
        <dbReference type="EMBL" id="AJW80565.1"/>
    </source>
</evidence>
<dbReference type="OrthoDB" id="9771846at2"/>
<dbReference type="GO" id="GO:0016740">
    <property type="term" value="F:transferase activity"/>
    <property type="evidence" value="ECO:0007669"/>
    <property type="project" value="UniProtKB-KW"/>
</dbReference>
<evidence type="ECO:0000313" key="2">
    <source>
        <dbReference type="Proteomes" id="UP000032604"/>
    </source>
</evidence>
<accession>A0A0D5CMT5</accession>
<gene>
    <name evidence="1" type="ORF">VO01_12185</name>
</gene>
<dbReference type="PATRIC" id="fig|33014.5.peg.2510"/>
<dbReference type="RefSeq" id="WP_045530515.1">
    <property type="nucleotide sequence ID" value="NZ_CP011043.1"/>
</dbReference>
<dbReference type="SUPFAM" id="SSF53756">
    <property type="entry name" value="UDP-Glycosyltransferase/glycogen phosphorylase"/>
    <property type="match status" value="1"/>
</dbReference>
<dbReference type="AlphaFoldDB" id="A0A0D5CMT5"/>
<name>A0A0D5CMT5_9MICO</name>